<dbReference type="Proteomes" id="UP000020681">
    <property type="component" value="Unassembled WGS sequence"/>
</dbReference>
<reference evidence="1 2" key="1">
    <citation type="submission" date="2014-01" db="EMBL/GenBank/DDBJ databases">
        <authorList>
            <person name="Dobos K."/>
            <person name="Lenaerts A."/>
            <person name="Ordway D."/>
            <person name="DeGroote M.A."/>
            <person name="Parker T."/>
            <person name="Sizemore C."/>
            <person name="Tallon L.J."/>
            <person name="Sadzewicz L.K."/>
            <person name="Sengamalay N."/>
            <person name="Fraser C.M."/>
            <person name="Hine E."/>
            <person name="Shefchek K.A."/>
            <person name="Das S.P."/>
            <person name="Tettelin H."/>
        </authorList>
    </citation>
    <scope>NUCLEOTIDE SEQUENCE [LARGE SCALE GENOMIC DNA]</scope>
    <source>
        <strain evidence="1 2">Harvey</strain>
    </source>
</reference>
<sequence length="42" mass="4789">MTPKITGGWLEIPQPREMPDYSNTAREKLHRLTRVAPVIIGD</sequence>
<accession>A0ABN0QN77</accession>
<keyword evidence="2" id="KW-1185">Reference proteome</keyword>
<proteinExistence type="predicted"/>
<evidence type="ECO:0000313" key="2">
    <source>
        <dbReference type="Proteomes" id="UP000020681"/>
    </source>
</evidence>
<evidence type="ECO:0000313" key="1">
    <source>
        <dbReference type="EMBL" id="EUA86057.1"/>
    </source>
</evidence>
<comment type="caution">
    <text evidence="1">The sequence shown here is derived from an EMBL/GenBank/DDBJ whole genome shotgun (WGS) entry which is preliminary data.</text>
</comment>
<dbReference type="EMBL" id="JAOL01000184">
    <property type="protein sequence ID" value="EUA86057.1"/>
    <property type="molecule type" value="Genomic_DNA"/>
</dbReference>
<gene>
    <name evidence="1" type="ORF">I551_7500</name>
</gene>
<protein>
    <submittedName>
        <fullName evidence="1">Uncharacterized protein</fullName>
    </submittedName>
</protein>
<organism evidence="1 2">
    <name type="scientific">Mycobacterium ulcerans str. Harvey</name>
    <dbReference type="NCBI Taxonomy" id="1299332"/>
    <lineage>
        <taxon>Bacteria</taxon>
        <taxon>Bacillati</taxon>
        <taxon>Actinomycetota</taxon>
        <taxon>Actinomycetes</taxon>
        <taxon>Mycobacteriales</taxon>
        <taxon>Mycobacteriaceae</taxon>
        <taxon>Mycobacterium</taxon>
        <taxon>Mycobacterium ulcerans group</taxon>
    </lineage>
</organism>
<name>A0ABN0QN77_MYCUL</name>